<organism evidence="4 5">
    <name type="scientific">Kineosphaera limosa NBRC 100340</name>
    <dbReference type="NCBI Taxonomy" id="1184609"/>
    <lineage>
        <taxon>Bacteria</taxon>
        <taxon>Bacillati</taxon>
        <taxon>Actinomycetota</taxon>
        <taxon>Actinomycetes</taxon>
        <taxon>Micrococcales</taxon>
        <taxon>Dermatophilaceae</taxon>
        <taxon>Kineosphaera</taxon>
    </lineage>
</organism>
<keyword evidence="2 4" id="KW-0238">DNA-binding</keyword>
<dbReference type="GO" id="GO:0005829">
    <property type="term" value="C:cytosol"/>
    <property type="evidence" value="ECO:0007669"/>
    <property type="project" value="TreeGrafter"/>
</dbReference>
<comment type="caution">
    <text evidence="4">The sequence shown here is derived from an EMBL/GenBank/DDBJ whole genome shotgun (WGS) entry which is preliminary data.</text>
</comment>
<name>K6VN15_9MICO</name>
<gene>
    <name evidence="4" type="primary">hup</name>
    <name evidence="4" type="ORF">KILIM_076_00020</name>
</gene>
<keyword evidence="5" id="KW-1185">Reference proteome</keyword>
<evidence type="ECO:0000256" key="2">
    <source>
        <dbReference type="ARBA" id="ARBA00023125"/>
    </source>
</evidence>
<dbReference type="eggNOG" id="COG0776">
    <property type="taxonomic scope" value="Bacteria"/>
</dbReference>
<evidence type="ECO:0000313" key="5">
    <source>
        <dbReference type="Proteomes" id="UP000008366"/>
    </source>
</evidence>
<proteinExistence type="inferred from homology"/>
<accession>K6VN15</accession>
<dbReference type="GO" id="GO:0003677">
    <property type="term" value="F:DNA binding"/>
    <property type="evidence" value="ECO:0007669"/>
    <property type="project" value="UniProtKB-KW"/>
</dbReference>
<dbReference type="Pfam" id="PF00216">
    <property type="entry name" value="Bac_DNA_binding"/>
    <property type="match status" value="1"/>
</dbReference>
<dbReference type="PANTHER" id="PTHR33175:SF3">
    <property type="entry name" value="DNA-BINDING PROTEIN HU-BETA"/>
    <property type="match status" value="1"/>
</dbReference>
<dbReference type="GO" id="GO:0030527">
    <property type="term" value="F:structural constituent of chromatin"/>
    <property type="evidence" value="ECO:0007669"/>
    <property type="project" value="InterPro"/>
</dbReference>
<keyword evidence="1" id="KW-0226">DNA condensation</keyword>
<dbReference type="PRINTS" id="PR01727">
    <property type="entry name" value="DNABINDINGHU"/>
</dbReference>
<dbReference type="SUPFAM" id="SSF47729">
    <property type="entry name" value="IHF-like DNA-binding proteins"/>
    <property type="match status" value="1"/>
</dbReference>
<dbReference type="PROSITE" id="PS00045">
    <property type="entry name" value="HISTONE_LIKE"/>
    <property type="match status" value="1"/>
</dbReference>
<evidence type="ECO:0000256" key="3">
    <source>
        <dbReference type="RuleBase" id="RU003939"/>
    </source>
</evidence>
<comment type="similarity">
    <text evidence="3">Belongs to the bacterial histone-like protein family.</text>
</comment>
<dbReference type="Gene3D" id="4.10.520.10">
    <property type="entry name" value="IHF-like DNA-binding proteins"/>
    <property type="match status" value="1"/>
</dbReference>
<reference evidence="4 5" key="1">
    <citation type="submission" date="2012-08" db="EMBL/GenBank/DDBJ databases">
        <title>Whole genome shotgun sequence of Kineosphaera limosa NBRC 100340.</title>
        <authorList>
            <person name="Yoshida I."/>
            <person name="Isaki S."/>
            <person name="Hosoyama A."/>
            <person name="Tsuchikane K."/>
            <person name="Katsumata H."/>
            <person name="Ando Y."/>
            <person name="Ohji S."/>
            <person name="Hamada M."/>
            <person name="Tamura T."/>
            <person name="Yamazoe A."/>
            <person name="Yamazaki S."/>
            <person name="Fujita N."/>
        </authorList>
    </citation>
    <scope>NUCLEOTIDE SEQUENCE [LARGE SCALE GENOMIC DNA]</scope>
    <source>
        <strain evidence="4 5">NBRC 100340</strain>
    </source>
</reference>
<dbReference type="SMART" id="SM00411">
    <property type="entry name" value="BHL"/>
    <property type="match status" value="1"/>
</dbReference>
<dbReference type="GO" id="GO:0030261">
    <property type="term" value="P:chromosome condensation"/>
    <property type="evidence" value="ECO:0007669"/>
    <property type="project" value="UniProtKB-KW"/>
</dbReference>
<dbReference type="InterPro" id="IPR000119">
    <property type="entry name" value="Hist_DNA-bd"/>
</dbReference>
<dbReference type="EMBL" id="BAHD01000076">
    <property type="protein sequence ID" value="GAB97618.1"/>
    <property type="molecule type" value="Genomic_DNA"/>
</dbReference>
<dbReference type="CDD" id="cd13831">
    <property type="entry name" value="HU"/>
    <property type="match status" value="1"/>
</dbReference>
<dbReference type="PANTHER" id="PTHR33175">
    <property type="entry name" value="DNA-BINDING PROTEIN HU"/>
    <property type="match status" value="1"/>
</dbReference>
<dbReference type="OrthoDB" id="9799835at2"/>
<dbReference type="STRING" id="1184609.KILIM_076_00020"/>
<dbReference type="AlphaFoldDB" id="K6VN15"/>
<evidence type="ECO:0000256" key="1">
    <source>
        <dbReference type="ARBA" id="ARBA00023067"/>
    </source>
</evidence>
<dbReference type="InterPro" id="IPR010992">
    <property type="entry name" value="IHF-like_DNA-bd_dom_sf"/>
</dbReference>
<sequence>MNKADLVEALEGRLGGKKAAADAIEAIFDVIIREVARGGRVGITGFGTFERVDRAARTGRNPRTGDSVRIESTAVPKFRPGTAFKLYVAEPATLPKAGPAAARAAAGTAADVRARAEAAIVAAKVKGGKGRRSA</sequence>
<dbReference type="InterPro" id="IPR020816">
    <property type="entry name" value="Histone-like_DNA-bd_CS"/>
</dbReference>
<evidence type="ECO:0000313" key="4">
    <source>
        <dbReference type="EMBL" id="GAB97618.1"/>
    </source>
</evidence>
<protein>
    <submittedName>
        <fullName evidence="4">DNA-binding protein Hu</fullName>
    </submittedName>
</protein>
<dbReference type="Proteomes" id="UP000008366">
    <property type="component" value="Unassembled WGS sequence"/>
</dbReference>
<dbReference type="RefSeq" id="WP_006594150.1">
    <property type="nucleotide sequence ID" value="NZ_BAHD01000076.1"/>
</dbReference>